<dbReference type="RefSeq" id="WP_094572067.1">
    <property type="nucleotide sequence ID" value="NZ_CP022743.1"/>
</dbReference>
<evidence type="ECO:0000256" key="2">
    <source>
        <dbReference type="ARBA" id="ARBA00022475"/>
    </source>
</evidence>
<dbReference type="AlphaFoldDB" id="A0A223P1F4"/>
<evidence type="ECO:0000256" key="1">
    <source>
        <dbReference type="ARBA" id="ARBA00004162"/>
    </source>
</evidence>
<dbReference type="InterPro" id="IPR018513">
    <property type="entry name" value="Cell_synthase_bac"/>
</dbReference>
<dbReference type="PANTHER" id="PTHR39083:SF1">
    <property type="entry name" value="CYCLIC DI-GMP-BINDING PROTEIN"/>
    <property type="match status" value="1"/>
</dbReference>
<dbReference type="GO" id="GO:0006011">
    <property type="term" value="P:UDP-alpha-D-glucose metabolic process"/>
    <property type="evidence" value="ECO:0007669"/>
    <property type="project" value="InterPro"/>
</dbReference>
<dbReference type="KEGG" id="muc:MuYL_4094"/>
<evidence type="ECO:0000256" key="3">
    <source>
        <dbReference type="ARBA" id="ARBA00022692"/>
    </source>
</evidence>
<dbReference type="Proteomes" id="UP000215002">
    <property type="component" value="Chromosome"/>
</dbReference>
<dbReference type="OrthoDB" id="9766924at2"/>
<gene>
    <name evidence="8" type="ORF">MuYL_4094</name>
</gene>
<comment type="subcellular location">
    <subcellularLocation>
        <location evidence="1">Cell membrane</location>
        <topology evidence="1">Single-pass membrane protein</topology>
    </subcellularLocation>
</comment>
<evidence type="ECO:0000256" key="7">
    <source>
        <dbReference type="SAM" id="SignalP"/>
    </source>
</evidence>
<keyword evidence="7" id="KW-0732">Signal</keyword>
<organism evidence="8 9">
    <name type="scientific">Mucilaginibacter xinganensis</name>
    <dbReference type="NCBI Taxonomy" id="1234841"/>
    <lineage>
        <taxon>Bacteria</taxon>
        <taxon>Pseudomonadati</taxon>
        <taxon>Bacteroidota</taxon>
        <taxon>Sphingobacteriia</taxon>
        <taxon>Sphingobacteriales</taxon>
        <taxon>Sphingobacteriaceae</taxon>
        <taxon>Mucilaginibacter</taxon>
    </lineage>
</organism>
<dbReference type="PANTHER" id="PTHR39083">
    <property type="entry name" value="CYCLIC DI-GMP-BINDING PROTEIN"/>
    <property type="match status" value="1"/>
</dbReference>
<reference evidence="8 9" key="1">
    <citation type="submission" date="2017-08" db="EMBL/GenBank/DDBJ databases">
        <title>Complete genome sequence of Mucilaginibacter sp. strain BJC16-A31.</title>
        <authorList>
            <consortium name="Henan University of Science and Technology"/>
            <person name="You X."/>
        </authorList>
    </citation>
    <scope>NUCLEOTIDE SEQUENCE [LARGE SCALE GENOMIC DNA]</scope>
    <source>
        <strain evidence="8 9">BJC16-A31</strain>
    </source>
</reference>
<name>A0A223P1F4_9SPHI</name>
<keyword evidence="4 6" id="KW-1133">Transmembrane helix</keyword>
<protein>
    <recommendedName>
        <fullName evidence="10">Cellulose synthase subunit</fullName>
    </recommendedName>
</protein>
<feature type="transmembrane region" description="Helical" evidence="6">
    <location>
        <begin position="661"/>
        <end position="680"/>
    </location>
</feature>
<accession>A0A223P1F4</accession>
<evidence type="ECO:0000256" key="4">
    <source>
        <dbReference type="ARBA" id="ARBA00022989"/>
    </source>
</evidence>
<dbReference type="EMBL" id="CP022743">
    <property type="protein sequence ID" value="ASU35979.1"/>
    <property type="molecule type" value="Genomic_DNA"/>
</dbReference>
<dbReference type="GO" id="GO:0005886">
    <property type="term" value="C:plasma membrane"/>
    <property type="evidence" value="ECO:0007669"/>
    <property type="project" value="UniProtKB-SubCell"/>
</dbReference>
<feature type="chain" id="PRO_5012149314" description="Cellulose synthase subunit" evidence="7">
    <location>
        <begin position="21"/>
        <end position="693"/>
    </location>
</feature>
<evidence type="ECO:0000313" key="8">
    <source>
        <dbReference type="EMBL" id="ASU35979.1"/>
    </source>
</evidence>
<keyword evidence="9" id="KW-1185">Reference proteome</keyword>
<evidence type="ECO:0000256" key="5">
    <source>
        <dbReference type="ARBA" id="ARBA00023136"/>
    </source>
</evidence>
<keyword evidence="5 6" id="KW-0472">Membrane</keyword>
<evidence type="ECO:0000256" key="6">
    <source>
        <dbReference type="SAM" id="Phobius"/>
    </source>
</evidence>
<sequence>MKKFFTLLALVFLLSKASLAQSIVSFKSLGHSDDAIYGMSGASSIYVKISPAVEINGSKLVLYFEPSQALLKEHSFINIIINNKPAYSAHLTKDSVQKVSLNLSREDISPDKFLKIQIKTLLTISDDICKDLDNPGMWLKVKDYSYLSLIKNTKTGLNDVNISNCFDSKRAIVYPSDPSLKDLKAVAWAYARLKRTSNKKISVFEAGQLPDSIKNYVQVGTMQRLPDDKRSLIKVSPQSNEGIFYLAKSMSTATDTITQMVNERGTMVAHKTVATTAVPSEILFVSGGDDAGYEKAITALGNINILNSTFGDYLLIDHAQNDYFKNIDENRSKLSLKQIGGTSDFLSGIGSLKSAFSFKNSDFNFTPKEVEIRFIGNYSGLNPGDRGYFNIYLNGLLISSEKLDASGKLNTSVTINRYQHHKYNTLETEFRFFPTNGLCKNSFLNFFGEIDVDKSYLESKNPFISSELSFYQYPEAFNTGTTRIVVSKDYAKYAAGAIGEIIYELNNNINSNNFPEFSYSTDIPAGDLKKYNIIALLSKDDALLKQFPDAPIQFNQNFRLYNTENNKVVYSLSDTTSNGLAQIFYGRSNNATLVLTATGTHISEAFLAASRSITEQLSTLSSNVCVTDVNSNKYLFNINKTSENLEYIDTKSAITKFWETYNLYILLGILVLILLSFLFVRSRVQRSQELYND</sequence>
<feature type="signal peptide" evidence="7">
    <location>
        <begin position="1"/>
        <end position="20"/>
    </location>
</feature>
<keyword evidence="2" id="KW-1003">Cell membrane</keyword>
<evidence type="ECO:0008006" key="10">
    <source>
        <dbReference type="Google" id="ProtNLM"/>
    </source>
</evidence>
<dbReference type="Gene3D" id="2.60.120.260">
    <property type="entry name" value="Galactose-binding domain-like"/>
    <property type="match status" value="2"/>
</dbReference>
<keyword evidence="3 6" id="KW-0812">Transmembrane</keyword>
<evidence type="ECO:0000313" key="9">
    <source>
        <dbReference type="Proteomes" id="UP000215002"/>
    </source>
</evidence>
<proteinExistence type="predicted"/>
<dbReference type="Pfam" id="PF03170">
    <property type="entry name" value="BcsB"/>
    <property type="match status" value="1"/>
</dbReference>